<dbReference type="GO" id="GO:0005576">
    <property type="term" value="C:extracellular region"/>
    <property type="evidence" value="ECO:0007669"/>
    <property type="project" value="UniProtKB-SubCell"/>
</dbReference>
<dbReference type="SMART" id="SM00710">
    <property type="entry name" value="PbH1"/>
    <property type="match status" value="8"/>
</dbReference>
<gene>
    <name evidence="7" type="ORF">ACFSBW_06390</name>
</gene>
<keyword evidence="8" id="KW-1185">Reference proteome</keyword>
<evidence type="ECO:0000313" key="7">
    <source>
        <dbReference type="EMBL" id="MFD1641500.1"/>
    </source>
</evidence>
<dbReference type="RefSeq" id="WP_256396896.1">
    <property type="nucleotide sequence ID" value="NZ_JANHDJ010000005.1"/>
</dbReference>
<protein>
    <submittedName>
        <fullName evidence="7">Right-handed parallel beta-helix repeat-containing protein</fullName>
    </submittedName>
</protein>
<dbReference type="Proteomes" id="UP001597052">
    <property type="component" value="Unassembled WGS sequence"/>
</dbReference>
<feature type="domain" description="DUF1565" evidence="5">
    <location>
        <begin position="12"/>
        <end position="54"/>
    </location>
</feature>
<dbReference type="SUPFAM" id="SSF51126">
    <property type="entry name" value="Pectin lyase-like"/>
    <property type="match status" value="1"/>
</dbReference>
<dbReference type="AlphaFoldDB" id="A0ABD6D6X5"/>
<dbReference type="EMBL" id="JBHUDM010000002">
    <property type="protein sequence ID" value="MFD1641500.1"/>
    <property type="molecule type" value="Genomic_DNA"/>
</dbReference>
<dbReference type="InterPro" id="IPR012334">
    <property type="entry name" value="Pectin_lyas_fold"/>
</dbReference>
<dbReference type="Gene3D" id="2.160.20.10">
    <property type="entry name" value="Single-stranded right-handed beta-helix, Pectin lyase-like"/>
    <property type="match status" value="1"/>
</dbReference>
<dbReference type="InterPro" id="IPR039448">
    <property type="entry name" value="Beta_helix"/>
</dbReference>
<evidence type="ECO:0000256" key="4">
    <source>
        <dbReference type="SAM" id="MobiDB-lite"/>
    </source>
</evidence>
<dbReference type="InterPro" id="IPR006626">
    <property type="entry name" value="PbH1"/>
</dbReference>
<dbReference type="InterPro" id="IPR052052">
    <property type="entry name" value="Polysaccharide_Lyase_9"/>
</dbReference>
<dbReference type="InterPro" id="IPR022441">
    <property type="entry name" value="Para_beta_helix_rpt-2"/>
</dbReference>
<dbReference type="PANTHER" id="PTHR40088:SF2">
    <property type="entry name" value="SECRETED SUGAR HYDROLASE"/>
    <property type="match status" value="1"/>
</dbReference>
<dbReference type="Pfam" id="PF07602">
    <property type="entry name" value="DUF1565"/>
    <property type="match status" value="1"/>
</dbReference>
<evidence type="ECO:0000313" key="8">
    <source>
        <dbReference type="Proteomes" id="UP001597052"/>
    </source>
</evidence>
<sequence length="399" mass="42744">MIDTAEYVVSTDGDDSNDGSESAPLATVHEAVSRVEAGESIYIHGGEYQYENGTPVEIETSGSEADPITISGDPNDRPRLQWEGGSSEWEITGGLHFLEDAAPEHWVVENLEISECSSVAIRSHTGGNFTFRNLDLHDNGNSGIHISDGENVEIRNVASYNNHDPATGGEDADGIVLSGVNNGRIVDCECYNNSDDGVDLWTSTNIVIRDTVCYDNGYDSNGDGNGIKSANTDSGGGNTFIRCVTYGNSTKGFRFYSPEGDTLINCTAYNNDGYGIAGAFGGDHEVYNCLSYGNNGGEETLHDGVTSESNLWDLDSTDPGFVSTDRSDSDFLRLRDDSPAIDAGRPLEAVDYSGDAPDLGAYEYGTSENSDDTDSSEWGPVGVYYHDGTGFVEMTIKST</sequence>
<evidence type="ECO:0000259" key="6">
    <source>
        <dbReference type="Pfam" id="PF13229"/>
    </source>
</evidence>
<evidence type="ECO:0000256" key="3">
    <source>
        <dbReference type="ARBA" id="ARBA00022729"/>
    </source>
</evidence>
<name>A0ABD6D6X5_9EURY</name>
<evidence type="ECO:0000259" key="5">
    <source>
        <dbReference type="Pfam" id="PF07602"/>
    </source>
</evidence>
<keyword evidence="2" id="KW-0964">Secreted</keyword>
<comment type="subcellular location">
    <subcellularLocation>
        <location evidence="1">Secreted</location>
    </subcellularLocation>
</comment>
<organism evidence="7 8">
    <name type="scientific">Halohasta litorea</name>
    <dbReference type="NCBI Taxonomy" id="869891"/>
    <lineage>
        <taxon>Archaea</taxon>
        <taxon>Methanobacteriati</taxon>
        <taxon>Methanobacteriota</taxon>
        <taxon>Stenosarchaea group</taxon>
        <taxon>Halobacteria</taxon>
        <taxon>Halobacteriales</taxon>
        <taxon>Haloferacaceae</taxon>
        <taxon>Halohasta</taxon>
    </lineage>
</organism>
<evidence type="ECO:0000256" key="1">
    <source>
        <dbReference type="ARBA" id="ARBA00004613"/>
    </source>
</evidence>
<feature type="region of interest" description="Disordered" evidence="4">
    <location>
        <begin position="1"/>
        <end position="22"/>
    </location>
</feature>
<proteinExistence type="predicted"/>
<dbReference type="InterPro" id="IPR011050">
    <property type="entry name" value="Pectin_lyase_fold/virulence"/>
</dbReference>
<evidence type="ECO:0000256" key="2">
    <source>
        <dbReference type="ARBA" id="ARBA00022525"/>
    </source>
</evidence>
<reference evidence="7 8" key="1">
    <citation type="journal article" date="2019" name="Int. J. Syst. Evol. Microbiol.">
        <title>The Global Catalogue of Microorganisms (GCM) 10K type strain sequencing project: providing services to taxonomists for standard genome sequencing and annotation.</title>
        <authorList>
            <consortium name="The Broad Institute Genomics Platform"/>
            <consortium name="The Broad Institute Genome Sequencing Center for Infectious Disease"/>
            <person name="Wu L."/>
            <person name="Ma J."/>
        </authorList>
    </citation>
    <scope>NUCLEOTIDE SEQUENCE [LARGE SCALE GENOMIC DNA]</scope>
    <source>
        <strain evidence="7 8">CGMCC 1.10593</strain>
    </source>
</reference>
<feature type="domain" description="Right handed beta helix" evidence="6">
    <location>
        <begin position="105"/>
        <end position="230"/>
    </location>
</feature>
<keyword evidence="3" id="KW-0732">Signal</keyword>
<comment type="caution">
    <text evidence="7">The sequence shown here is derived from an EMBL/GenBank/DDBJ whole genome shotgun (WGS) entry which is preliminary data.</text>
</comment>
<dbReference type="Pfam" id="PF13229">
    <property type="entry name" value="Beta_helix"/>
    <property type="match status" value="1"/>
</dbReference>
<dbReference type="PANTHER" id="PTHR40088">
    <property type="entry name" value="PECTATE LYASE (EUROFUNG)"/>
    <property type="match status" value="1"/>
</dbReference>
<feature type="region of interest" description="Disordered" evidence="4">
    <location>
        <begin position="352"/>
        <end position="379"/>
    </location>
</feature>
<dbReference type="InterPro" id="IPR011459">
    <property type="entry name" value="DUF1565"/>
</dbReference>
<dbReference type="NCBIfam" id="TIGR03804">
    <property type="entry name" value="para_beta_helix"/>
    <property type="match status" value="1"/>
</dbReference>
<accession>A0ABD6D6X5</accession>